<dbReference type="EMBL" id="CP047423">
    <property type="protein sequence ID" value="QPD05701.1"/>
    <property type="molecule type" value="Genomic_DNA"/>
</dbReference>
<protein>
    <submittedName>
        <fullName evidence="2">Uncharacterized protein</fullName>
    </submittedName>
</protein>
<keyword evidence="1" id="KW-0812">Transmembrane</keyword>
<organism evidence="2 3">
    <name type="scientific">Candidatus Nitrospira kreftii</name>
    <dbReference type="NCBI Taxonomy" id="2652173"/>
    <lineage>
        <taxon>Bacteria</taxon>
        <taxon>Pseudomonadati</taxon>
        <taxon>Nitrospirota</taxon>
        <taxon>Nitrospiria</taxon>
        <taxon>Nitrospirales</taxon>
        <taxon>Nitrospiraceae</taxon>
        <taxon>Nitrospira</taxon>
    </lineage>
</organism>
<reference evidence="2 3" key="1">
    <citation type="journal article" date="2020" name="ISME J.">
        <title>Enrichment and physiological characterization of a novel comammox Nitrospira indicates ammonium inhibition of complete nitrification.</title>
        <authorList>
            <person name="Sakoula D."/>
            <person name="Koch H."/>
            <person name="Frank J."/>
            <person name="Jetten M.S.M."/>
            <person name="van Kessel M.A.H.J."/>
            <person name="Lucker S."/>
        </authorList>
    </citation>
    <scope>NUCLEOTIDE SEQUENCE [LARGE SCALE GENOMIC DNA]</scope>
    <source>
        <strain evidence="2">Comreactor17</strain>
    </source>
</reference>
<evidence type="ECO:0000313" key="2">
    <source>
        <dbReference type="EMBL" id="QPD05701.1"/>
    </source>
</evidence>
<dbReference type="PROSITE" id="PS00018">
    <property type="entry name" value="EF_HAND_1"/>
    <property type="match status" value="1"/>
</dbReference>
<feature type="transmembrane region" description="Helical" evidence="1">
    <location>
        <begin position="7"/>
        <end position="29"/>
    </location>
</feature>
<name>A0A7S8J0X2_9BACT</name>
<accession>A0A7S8J0X2</accession>
<proteinExistence type="predicted"/>
<dbReference type="InterPro" id="IPR018247">
    <property type="entry name" value="EF_Hand_1_Ca_BS"/>
</dbReference>
<keyword evidence="1" id="KW-0472">Membrane</keyword>
<dbReference type="KEGG" id="nkf:Nkreftii_003475"/>
<keyword evidence="1" id="KW-1133">Transmembrane helix</keyword>
<dbReference type="AlphaFoldDB" id="A0A7S8J0X2"/>
<evidence type="ECO:0000313" key="3">
    <source>
        <dbReference type="Proteomes" id="UP000593737"/>
    </source>
</evidence>
<dbReference type="Proteomes" id="UP000593737">
    <property type="component" value="Chromosome"/>
</dbReference>
<evidence type="ECO:0000256" key="1">
    <source>
        <dbReference type="SAM" id="Phobius"/>
    </source>
</evidence>
<gene>
    <name evidence="2" type="ORF">Nkreftii_003475</name>
</gene>
<sequence>MKITSVAISWLRVPVLIWASLWMLAVPFFHVHPEADHLHGETGHLHGGTVHTVWSPDLDCEFDGHRDVDRTGRITDEDFSCGAQFAHVGDRHAEFGLSLLNDTTDRTSIKPLWASALGYLPVDDLVAQQYVRIRRSFGAVLPPMPFMRVISSRAPPSLLV</sequence>